<dbReference type="Proteomes" id="UP000198953">
    <property type="component" value="Unassembled WGS sequence"/>
</dbReference>
<feature type="transmembrane region" description="Helical" evidence="7">
    <location>
        <begin position="146"/>
        <end position="170"/>
    </location>
</feature>
<evidence type="ECO:0000256" key="3">
    <source>
        <dbReference type="ARBA" id="ARBA00022692"/>
    </source>
</evidence>
<evidence type="ECO:0000256" key="1">
    <source>
        <dbReference type="ARBA" id="ARBA00004651"/>
    </source>
</evidence>
<gene>
    <name evidence="8" type="ORF">SAMN05660976_07333</name>
</gene>
<evidence type="ECO:0000256" key="7">
    <source>
        <dbReference type="SAM" id="Phobius"/>
    </source>
</evidence>
<dbReference type="RefSeq" id="WP_091105043.1">
    <property type="nucleotide sequence ID" value="NZ_FOBF01000025.1"/>
</dbReference>
<dbReference type="AlphaFoldDB" id="A0A1H8FU17"/>
<accession>A0A1H8FU17</accession>
<dbReference type="STRING" id="46177.SAMN05660976_07333"/>
<feature type="transmembrane region" description="Helical" evidence="7">
    <location>
        <begin position="97"/>
        <end position="114"/>
    </location>
</feature>
<evidence type="ECO:0000256" key="2">
    <source>
        <dbReference type="ARBA" id="ARBA00022475"/>
    </source>
</evidence>
<keyword evidence="9" id="KW-1185">Reference proteome</keyword>
<keyword evidence="5 7" id="KW-0472">Membrane</keyword>
<feature type="transmembrane region" description="Helical" evidence="7">
    <location>
        <begin position="73"/>
        <end position="92"/>
    </location>
</feature>
<evidence type="ECO:0000256" key="5">
    <source>
        <dbReference type="ARBA" id="ARBA00023136"/>
    </source>
</evidence>
<proteinExistence type="predicted"/>
<dbReference type="EMBL" id="FOBF01000025">
    <property type="protein sequence ID" value="SEN34588.1"/>
    <property type="molecule type" value="Genomic_DNA"/>
</dbReference>
<dbReference type="CDD" id="cd06579">
    <property type="entry name" value="TM_PBP1_transp_AraH_like"/>
    <property type="match status" value="1"/>
</dbReference>
<feature type="transmembrane region" description="Helical" evidence="7">
    <location>
        <begin position="120"/>
        <end position="139"/>
    </location>
</feature>
<evidence type="ECO:0000256" key="6">
    <source>
        <dbReference type="SAM" id="MobiDB-lite"/>
    </source>
</evidence>
<feature type="transmembrane region" description="Helical" evidence="7">
    <location>
        <begin position="40"/>
        <end position="61"/>
    </location>
</feature>
<keyword evidence="2" id="KW-1003">Cell membrane</keyword>
<dbReference type="InterPro" id="IPR001851">
    <property type="entry name" value="ABC_transp_permease"/>
</dbReference>
<dbReference type="GO" id="GO:0022857">
    <property type="term" value="F:transmembrane transporter activity"/>
    <property type="evidence" value="ECO:0007669"/>
    <property type="project" value="InterPro"/>
</dbReference>
<evidence type="ECO:0000313" key="9">
    <source>
        <dbReference type="Proteomes" id="UP000198953"/>
    </source>
</evidence>
<feature type="transmembrane region" description="Helical" evidence="7">
    <location>
        <begin position="294"/>
        <end position="313"/>
    </location>
</feature>
<reference evidence="8 9" key="1">
    <citation type="submission" date="2016-10" db="EMBL/GenBank/DDBJ databases">
        <authorList>
            <person name="de Groot N.N."/>
        </authorList>
    </citation>
    <scope>NUCLEOTIDE SEQUENCE [LARGE SCALE GENOMIC DNA]</scope>
    <source>
        <strain evidence="8 9">DSM 43357</strain>
    </source>
</reference>
<dbReference type="Pfam" id="PF02653">
    <property type="entry name" value="BPD_transp_2"/>
    <property type="match status" value="1"/>
</dbReference>
<keyword evidence="3 7" id="KW-0812">Transmembrane</keyword>
<feature type="region of interest" description="Disordered" evidence="6">
    <location>
        <begin position="1"/>
        <end position="23"/>
    </location>
</feature>
<keyword evidence="4 7" id="KW-1133">Transmembrane helix</keyword>
<dbReference type="OrthoDB" id="3468954at2"/>
<feature type="transmembrane region" description="Helical" evidence="7">
    <location>
        <begin position="182"/>
        <end position="209"/>
    </location>
</feature>
<comment type="subcellular location">
    <subcellularLocation>
        <location evidence="1">Cell membrane</location>
        <topology evidence="1">Multi-pass membrane protein</topology>
    </subcellularLocation>
</comment>
<feature type="transmembrane region" description="Helical" evidence="7">
    <location>
        <begin position="238"/>
        <end position="258"/>
    </location>
</feature>
<dbReference type="GO" id="GO:0005886">
    <property type="term" value="C:plasma membrane"/>
    <property type="evidence" value="ECO:0007669"/>
    <property type="project" value="UniProtKB-SubCell"/>
</dbReference>
<name>A0A1H8FU17_9ACTN</name>
<protein>
    <submittedName>
        <fullName evidence="8">Monosaccharide ABC transporter membrane protein, CUT2 family (TC 3.A.1.2.-)</fullName>
    </submittedName>
</protein>
<dbReference type="PANTHER" id="PTHR32196">
    <property type="entry name" value="ABC TRANSPORTER PERMEASE PROTEIN YPHD-RELATED-RELATED"/>
    <property type="match status" value="1"/>
</dbReference>
<sequence>MTTTADTGPETGPDTESVPQTAGQAGGRAAARRFTRLHDFGIVLSVAAIVVALSLTTGTFLTTGNLVNLLDQAAVVGLLACAATVVIISGAFDLSITAVLAVSAIVAVVVTTHAGVPAGVVAAVAVGALLGAVNGLIVVTVKVHSFIATLALSIMYRGLAVILTAGAIVYPPEDRLQAFQALSWPTVLGGVTASSLLFLAVAAVCWVLLSRTTFGRRVYAVGGNEEAARLSGIRVGSVRVAVFAISGVCAALAGLVLAARGGSAQASMATGMELTAIAAAVVGGTSVLGGEGAIWRGLVGVLLITLIGNGFNLLGWDTIYQQVVQGALILGAVSFDRVLRARRS</sequence>
<organism evidence="8 9">
    <name type="scientific">Nonomuraea pusilla</name>
    <dbReference type="NCBI Taxonomy" id="46177"/>
    <lineage>
        <taxon>Bacteria</taxon>
        <taxon>Bacillati</taxon>
        <taxon>Actinomycetota</taxon>
        <taxon>Actinomycetes</taxon>
        <taxon>Streptosporangiales</taxon>
        <taxon>Streptosporangiaceae</taxon>
        <taxon>Nonomuraea</taxon>
    </lineage>
</organism>
<evidence type="ECO:0000313" key="8">
    <source>
        <dbReference type="EMBL" id="SEN34588.1"/>
    </source>
</evidence>
<evidence type="ECO:0000256" key="4">
    <source>
        <dbReference type="ARBA" id="ARBA00022989"/>
    </source>
</evidence>